<sequence length="124" mass="14158">MVARQTSPPPSFLWLFFPLCLLHHLLISFLGVSECSRGKKKKKKKKEKKKKKKLGGRARGEKKEMQHVFFKHHLTVTVLADPCDQQTHCLSVCLRVEEGAAGRRGTGSMKAISQRWREMQAEDA</sequence>
<feature type="transmembrane region" description="Helical" evidence="2">
    <location>
        <begin position="12"/>
        <end position="32"/>
    </location>
</feature>
<keyword evidence="2" id="KW-0812">Transmembrane</keyword>
<dbReference type="Proteomes" id="UP000693946">
    <property type="component" value="Linkage Group LG19"/>
</dbReference>
<feature type="compositionally biased region" description="Basic residues" evidence="1">
    <location>
        <begin position="38"/>
        <end position="56"/>
    </location>
</feature>
<accession>A0AAV6RLB3</accession>
<evidence type="ECO:0000313" key="3">
    <source>
        <dbReference type="EMBL" id="KAG7504797.1"/>
    </source>
</evidence>
<organism evidence="3 4">
    <name type="scientific">Solea senegalensis</name>
    <name type="common">Senegalese sole</name>
    <dbReference type="NCBI Taxonomy" id="28829"/>
    <lineage>
        <taxon>Eukaryota</taxon>
        <taxon>Metazoa</taxon>
        <taxon>Chordata</taxon>
        <taxon>Craniata</taxon>
        <taxon>Vertebrata</taxon>
        <taxon>Euteleostomi</taxon>
        <taxon>Actinopterygii</taxon>
        <taxon>Neopterygii</taxon>
        <taxon>Teleostei</taxon>
        <taxon>Neoteleostei</taxon>
        <taxon>Acanthomorphata</taxon>
        <taxon>Carangaria</taxon>
        <taxon>Pleuronectiformes</taxon>
        <taxon>Pleuronectoidei</taxon>
        <taxon>Soleidae</taxon>
        <taxon>Solea</taxon>
    </lineage>
</organism>
<gene>
    <name evidence="3" type="ORF">JOB18_017548</name>
</gene>
<proteinExistence type="predicted"/>
<evidence type="ECO:0000313" key="4">
    <source>
        <dbReference type="Proteomes" id="UP000693946"/>
    </source>
</evidence>
<evidence type="ECO:0008006" key="5">
    <source>
        <dbReference type="Google" id="ProtNLM"/>
    </source>
</evidence>
<evidence type="ECO:0000256" key="2">
    <source>
        <dbReference type="SAM" id="Phobius"/>
    </source>
</evidence>
<keyword evidence="2" id="KW-1133">Transmembrane helix</keyword>
<feature type="region of interest" description="Disordered" evidence="1">
    <location>
        <begin position="35"/>
        <end position="62"/>
    </location>
</feature>
<dbReference type="AlphaFoldDB" id="A0AAV6RLB3"/>
<dbReference type="EMBL" id="JAGKHQ010000011">
    <property type="protein sequence ID" value="KAG7504797.1"/>
    <property type="molecule type" value="Genomic_DNA"/>
</dbReference>
<evidence type="ECO:0000256" key="1">
    <source>
        <dbReference type="SAM" id="MobiDB-lite"/>
    </source>
</evidence>
<keyword evidence="4" id="KW-1185">Reference proteome</keyword>
<dbReference type="EMBL" id="JAGKHQ010000011">
    <property type="protein sequence ID" value="KAG7504796.1"/>
    <property type="molecule type" value="Genomic_DNA"/>
</dbReference>
<name>A0AAV6RLB3_SOLSE</name>
<reference evidence="3 4" key="1">
    <citation type="journal article" date="2021" name="Sci. Rep.">
        <title>Chromosome anchoring in Senegalese sole (Solea senegalensis) reveals sex-associated markers and genome rearrangements in flatfish.</title>
        <authorList>
            <person name="Guerrero-Cozar I."/>
            <person name="Gomez-Garrido J."/>
            <person name="Berbel C."/>
            <person name="Martinez-Blanch J.F."/>
            <person name="Alioto T."/>
            <person name="Claros M.G."/>
            <person name="Gagnaire P.A."/>
            <person name="Manchado M."/>
        </authorList>
    </citation>
    <scope>NUCLEOTIDE SEQUENCE [LARGE SCALE GENOMIC DNA]</scope>
    <source>
        <strain evidence="3">Sse05_10M</strain>
    </source>
</reference>
<keyword evidence="2" id="KW-0472">Membrane</keyword>
<reference evidence="3" key="2">
    <citation type="submission" date="2021-03" db="EMBL/GenBank/DDBJ databases">
        <authorList>
            <person name="Guerrero-Cozar I."/>
            <person name="Gomez-Garrido J."/>
            <person name="Berbel C."/>
            <person name="Martinez-Blanch J.F."/>
            <person name="Alioto T."/>
            <person name="Claros M.G."/>
            <person name="Gagnaire P.A."/>
            <person name="Manchado M."/>
        </authorList>
    </citation>
    <scope>NUCLEOTIDE SEQUENCE</scope>
    <source>
        <strain evidence="3">Sse05_10M</strain>
        <tissue evidence="3">Blood</tissue>
    </source>
</reference>
<protein>
    <recommendedName>
        <fullName evidence="5">Secreted protein</fullName>
    </recommendedName>
</protein>
<comment type="caution">
    <text evidence="3">The sequence shown here is derived from an EMBL/GenBank/DDBJ whole genome shotgun (WGS) entry which is preliminary data.</text>
</comment>